<dbReference type="InterPro" id="IPR012337">
    <property type="entry name" value="RNaseH-like_sf"/>
</dbReference>
<accession>A0ABS2MUJ6</accession>
<evidence type="ECO:0000256" key="1">
    <source>
        <dbReference type="ARBA" id="ARBA00009277"/>
    </source>
</evidence>
<evidence type="ECO:0000313" key="7">
    <source>
        <dbReference type="EMBL" id="MBM7563020.1"/>
    </source>
</evidence>
<feature type="domain" description="HTH IS21-type" evidence="5">
    <location>
        <begin position="12"/>
        <end position="73"/>
    </location>
</feature>
<dbReference type="PROSITE" id="PS50994">
    <property type="entry name" value="INTEGRASE"/>
    <property type="match status" value="1"/>
</dbReference>
<dbReference type="Pfam" id="PF22483">
    <property type="entry name" value="Mu-transpos_C_2"/>
    <property type="match status" value="1"/>
</dbReference>
<keyword evidence="4" id="KW-0233">DNA recombination</keyword>
<comment type="caution">
    <text evidence="7">The sequence shown here is derived from an EMBL/GenBank/DDBJ whole genome shotgun (WGS) entry which is preliminary data.</text>
</comment>
<dbReference type="NCBIfam" id="NF033546">
    <property type="entry name" value="transpos_IS21"/>
    <property type="match status" value="1"/>
</dbReference>
<dbReference type="InterPro" id="IPR036397">
    <property type="entry name" value="RNaseH_sf"/>
</dbReference>
<evidence type="ECO:0000256" key="3">
    <source>
        <dbReference type="ARBA" id="ARBA00023125"/>
    </source>
</evidence>
<dbReference type="InterPro" id="IPR054353">
    <property type="entry name" value="IstA-like_C"/>
</dbReference>
<dbReference type="PANTHER" id="PTHR35004">
    <property type="entry name" value="TRANSPOSASE RV3428C-RELATED"/>
    <property type="match status" value="1"/>
</dbReference>
<reference evidence="7 8" key="1">
    <citation type="submission" date="2021-01" db="EMBL/GenBank/DDBJ databases">
        <title>Genomic Encyclopedia of Type Strains, Phase IV (KMG-IV): sequencing the most valuable type-strain genomes for metagenomic binning, comparative biology and taxonomic classification.</title>
        <authorList>
            <person name="Goeker M."/>
        </authorList>
    </citation>
    <scope>NUCLEOTIDE SEQUENCE [LARGE SCALE GENOMIC DNA]</scope>
    <source>
        <strain evidence="7 8">DSM 24436</strain>
    </source>
</reference>
<dbReference type="RefSeq" id="WP_204665444.1">
    <property type="nucleotide sequence ID" value="NZ_JAFBDT010000051.1"/>
</dbReference>
<evidence type="ECO:0000256" key="4">
    <source>
        <dbReference type="ARBA" id="ARBA00023172"/>
    </source>
</evidence>
<dbReference type="InterPro" id="IPR017894">
    <property type="entry name" value="HTH_IS21_transposase_type"/>
</dbReference>
<keyword evidence="2" id="KW-0815">Transposition</keyword>
<evidence type="ECO:0000313" key="8">
    <source>
        <dbReference type="Proteomes" id="UP000767854"/>
    </source>
</evidence>
<dbReference type="SUPFAM" id="SSF53098">
    <property type="entry name" value="Ribonuclease H-like"/>
    <property type="match status" value="1"/>
</dbReference>
<name>A0ABS2MUJ6_9FIRM</name>
<evidence type="ECO:0000256" key="2">
    <source>
        <dbReference type="ARBA" id="ARBA00022578"/>
    </source>
</evidence>
<dbReference type="PROSITE" id="PS50531">
    <property type="entry name" value="HTH_IS21"/>
    <property type="match status" value="1"/>
</dbReference>
<sequence>MQKEEKEVKNLEDWAAVQRVYKQTKSKRTTARLLGISRNTVKKLLDLSEPPEYQRTEYTSKIDHYKEQIIEWRCEPYLFNGTRIFRELKMRGYTGSISPIYRFLNKVNEDIGGHISKKATVRHESPPGDQAQFDWTEYEVVVDNRYRKVYCFAMILAASRKKAVCFSLKVDAEAIYEAIQELFDDLGGVTLELLIDNPKALVIENNPKSEGEIKYNTHALMMAKHLGTELNACPCYWPRKKGKVERPFNFIEEQFVKGNSFATMEDLNARGKKFVREWCDEKHSTTKRIPNQHYLLEEKQALQPLPTIHYRMKTLSKRTISPDSFIHIATNKYSLPVKYVGKTMKYRIVYGFRIEIYDSKEVFVLSIEQSEKRYDTISSSEHYEPIAKKVSTSIPQIRRDFTERFVNGYRYLESAGRKFDQPTHYARKIMELQELYEDHVLDTFIGIAVDENKMDIQSFRRLLRNYNSGNRELSSNQADNASENNYCDEDSSLTRDCSYYELTTREESVCNS</sequence>
<comment type="similarity">
    <text evidence="1">Belongs to the transposase IS21/IS408/IS1162 family.</text>
</comment>
<gene>
    <name evidence="7" type="ORF">JOC49_002595</name>
</gene>
<proteinExistence type="inferred from homology"/>
<keyword evidence="3" id="KW-0238">DNA-binding</keyword>
<keyword evidence="8" id="KW-1185">Reference proteome</keyword>
<evidence type="ECO:0000259" key="5">
    <source>
        <dbReference type="PROSITE" id="PS50531"/>
    </source>
</evidence>
<dbReference type="EMBL" id="JAFBDT010000051">
    <property type="protein sequence ID" value="MBM7563020.1"/>
    <property type="molecule type" value="Genomic_DNA"/>
</dbReference>
<evidence type="ECO:0000259" key="6">
    <source>
        <dbReference type="PROSITE" id="PS50994"/>
    </source>
</evidence>
<feature type="domain" description="Integrase catalytic" evidence="6">
    <location>
        <begin position="122"/>
        <end position="298"/>
    </location>
</feature>
<dbReference type="Gene3D" id="3.30.420.10">
    <property type="entry name" value="Ribonuclease H-like superfamily/Ribonuclease H"/>
    <property type="match status" value="1"/>
</dbReference>
<organism evidence="7 8">
    <name type="scientific">Fusibacter tunisiensis</name>
    <dbReference type="NCBI Taxonomy" id="1008308"/>
    <lineage>
        <taxon>Bacteria</taxon>
        <taxon>Bacillati</taxon>
        <taxon>Bacillota</taxon>
        <taxon>Clostridia</taxon>
        <taxon>Eubacteriales</taxon>
        <taxon>Eubacteriales Family XII. Incertae Sedis</taxon>
        <taxon>Fusibacter</taxon>
    </lineage>
</organism>
<dbReference type="PANTHER" id="PTHR35004:SF6">
    <property type="entry name" value="TRANSPOSASE"/>
    <property type="match status" value="1"/>
</dbReference>
<protein>
    <submittedName>
        <fullName evidence="7">Transposase</fullName>
    </submittedName>
</protein>
<dbReference type="InterPro" id="IPR001584">
    <property type="entry name" value="Integrase_cat-core"/>
</dbReference>
<dbReference type="Proteomes" id="UP000767854">
    <property type="component" value="Unassembled WGS sequence"/>
</dbReference>